<feature type="domain" description="HNH nuclease" evidence="1">
    <location>
        <begin position="194"/>
        <end position="251"/>
    </location>
</feature>
<dbReference type="SMART" id="SM00507">
    <property type="entry name" value="HNHc"/>
    <property type="match status" value="1"/>
</dbReference>
<dbReference type="InterPro" id="IPR002711">
    <property type="entry name" value="HNH"/>
</dbReference>
<dbReference type="Pfam" id="PF01844">
    <property type="entry name" value="HNH"/>
    <property type="match status" value="1"/>
</dbReference>
<gene>
    <name evidence="2" type="ORF">VCR4J5_1510187</name>
</gene>
<dbReference type="Gene3D" id="1.10.30.50">
    <property type="match status" value="1"/>
</dbReference>
<evidence type="ECO:0000313" key="3">
    <source>
        <dbReference type="Proteomes" id="UP000049077"/>
    </source>
</evidence>
<protein>
    <recommendedName>
        <fullName evidence="1">HNH nuclease domain-containing protein</fullName>
    </recommendedName>
</protein>
<name>A0ABP1WTI8_9VIBR</name>
<organism evidence="2 3">
    <name type="scientific">Vibrio crassostreae</name>
    <dbReference type="NCBI Taxonomy" id="246167"/>
    <lineage>
        <taxon>Bacteria</taxon>
        <taxon>Pseudomonadati</taxon>
        <taxon>Pseudomonadota</taxon>
        <taxon>Gammaproteobacteria</taxon>
        <taxon>Vibrionales</taxon>
        <taxon>Vibrionaceae</taxon>
        <taxon>Vibrio</taxon>
    </lineage>
</organism>
<dbReference type="InterPro" id="IPR003615">
    <property type="entry name" value="HNH_nuc"/>
</dbReference>
<comment type="caution">
    <text evidence="2">The sequence shown here is derived from an EMBL/GenBank/DDBJ whole genome shotgun (WGS) entry which is preliminary data.</text>
</comment>
<dbReference type="RefSeq" id="WP_053085780.1">
    <property type="nucleotide sequence ID" value="NZ_CAWMAN010000026.1"/>
</dbReference>
<dbReference type="EMBL" id="CCJX01000059">
    <property type="protein sequence ID" value="CDT12503.1"/>
    <property type="molecule type" value="Genomic_DNA"/>
</dbReference>
<accession>A0ABP1WTI8</accession>
<reference evidence="2 3" key="1">
    <citation type="submission" date="2014-06" db="EMBL/GenBank/DDBJ databases">
        <authorList>
            <person name="Le Roux F."/>
        </authorList>
    </citation>
    <scope>NUCLEOTIDE SEQUENCE [LARGE SCALE GENOMIC DNA]</scope>
    <source>
        <strain evidence="2 3">J5-4</strain>
    </source>
</reference>
<dbReference type="CDD" id="cd00085">
    <property type="entry name" value="HNHc"/>
    <property type="match status" value="1"/>
</dbReference>
<sequence>MIEIYSDGDSTIWVPVANRSEKFGCRAFLPVSNLDKYIYGYKAKEGKSEGDYLSALTDIQRWHLNNEQAEFLIKNGTEYQNQYRARWRHGRKVGSPILGPTLGWVEVLFEDLYEITANELTENLEKFGVNISGNFVCNISSYELAPITVYDDSEIEQALPIVIAKLGTRTPKGQEVVNKRKAEVTQYHRDVTVVAYILKVSGGNCELCGSKAPFVKESGQPYLEVHHVKFLSKGGSDTITNAAALCPNCHRALHNSIDKENLREELYRKVTRLVHESK</sequence>
<keyword evidence="3" id="KW-1185">Reference proteome</keyword>
<dbReference type="Proteomes" id="UP000049077">
    <property type="component" value="Unassembled WGS sequence"/>
</dbReference>
<evidence type="ECO:0000313" key="2">
    <source>
        <dbReference type="EMBL" id="CDT12503.1"/>
    </source>
</evidence>
<evidence type="ECO:0000259" key="1">
    <source>
        <dbReference type="SMART" id="SM00507"/>
    </source>
</evidence>
<proteinExistence type="predicted"/>